<keyword evidence="6 8" id="KW-0067">ATP-binding</keyword>
<dbReference type="AlphaFoldDB" id="A0AA37TSS2"/>
<dbReference type="GO" id="GO:0005524">
    <property type="term" value="F:ATP binding"/>
    <property type="evidence" value="ECO:0007669"/>
    <property type="project" value="UniProtKB-UniRule"/>
</dbReference>
<keyword evidence="7 8" id="KW-0173">Coenzyme A biosynthesis</keyword>
<dbReference type="FunFam" id="3.40.50.300:FF:000518">
    <property type="entry name" value="Dephospho-CoA kinase"/>
    <property type="match status" value="1"/>
</dbReference>
<comment type="subcellular location">
    <subcellularLocation>
        <location evidence="8">Cytoplasm</location>
    </subcellularLocation>
</comment>
<dbReference type="SUPFAM" id="SSF52540">
    <property type="entry name" value="P-loop containing nucleoside triphosphate hydrolases"/>
    <property type="match status" value="1"/>
</dbReference>
<evidence type="ECO:0000256" key="9">
    <source>
        <dbReference type="NCBIfam" id="TIGR00152"/>
    </source>
</evidence>
<dbReference type="Gene3D" id="3.40.50.300">
    <property type="entry name" value="P-loop containing nucleotide triphosphate hydrolases"/>
    <property type="match status" value="1"/>
</dbReference>
<dbReference type="GO" id="GO:0004140">
    <property type="term" value="F:dephospho-CoA kinase activity"/>
    <property type="evidence" value="ECO:0007669"/>
    <property type="project" value="UniProtKB-UniRule"/>
</dbReference>
<dbReference type="PANTHER" id="PTHR10695:SF46">
    <property type="entry name" value="BIFUNCTIONAL COENZYME A SYNTHASE-RELATED"/>
    <property type="match status" value="1"/>
</dbReference>
<organism evidence="10 11">
    <name type="scientific">Paraferrimonas haliotis</name>
    <dbReference type="NCBI Taxonomy" id="2013866"/>
    <lineage>
        <taxon>Bacteria</taxon>
        <taxon>Pseudomonadati</taxon>
        <taxon>Pseudomonadota</taxon>
        <taxon>Gammaproteobacteria</taxon>
        <taxon>Alteromonadales</taxon>
        <taxon>Ferrimonadaceae</taxon>
        <taxon>Paraferrimonas</taxon>
    </lineage>
</organism>
<dbReference type="Proteomes" id="UP001157439">
    <property type="component" value="Unassembled WGS sequence"/>
</dbReference>
<dbReference type="GO" id="GO:0015937">
    <property type="term" value="P:coenzyme A biosynthetic process"/>
    <property type="evidence" value="ECO:0007669"/>
    <property type="project" value="UniProtKB-UniRule"/>
</dbReference>
<protein>
    <recommendedName>
        <fullName evidence="8 9">Dephospho-CoA kinase</fullName>
        <ecNumber evidence="8 9">2.7.1.24</ecNumber>
    </recommendedName>
    <alternativeName>
        <fullName evidence="8">Dephosphocoenzyme A kinase</fullName>
    </alternativeName>
</protein>
<evidence type="ECO:0000256" key="7">
    <source>
        <dbReference type="ARBA" id="ARBA00022993"/>
    </source>
</evidence>
<comment type="similarity">
    <text evidence="1 8">Belongs to the CoaE family.</text>
</comment>
<evidence type="ECO:0000256" key="6">
    <source>
        <dbReference type="ARBA" id="ARBA00022840"/>
    </source>
</evidence>
<evidence type="ECO:0000256" key="8">
    <source>
        <dbReference type="HAMAP-Rule" id="MF_00376"/>
    </source>
</evidence>
<gene>
    <name evidence="8 10" type="primary">coaE</name>
    <name evidence="10" type="ORF">GCM10007894_02320</name>
</gene>
<name>A0AA37TSS2_9GAMM</name>
<evidence type="ECO:0000256" key="2">
    <source>
        <dbReference type="ARBA" id="ARBA00022490"/>
    </source>
</evidence>
<dbReference type="InterPro" id="IPR001977">
    <property type="entry name" value="Depp_CoAkinase"/>
</dbReference>
<dbReference type="GO" id="GO:0005737">
    <property type="term" value="C:cytoplasm"/>
    <property type="evidence" value="ECO:0007669"/>
    <property type="project" value="UniProtKB-SubCell"/>
</dbReference>
<feature type="binding site" evidence="8">
    <location>
        <begin position="13"/>
        <end position="18"/>
    </location>
    <ligand>
        <name>ATP</name>
        <dbReference type="ChEBI" id="CHEBI:30616"/>
    </ligand>
</feature>
<evidence type="ECO:0000313" key="10">
    <source>
        <dbReference type="EMBL" id="GLS82255.1"/>
    </source>
</evidence>
<sequence length="206" mass="23194">MADYIVGLTGGIGSGKTTIANLFADKGITLVDADVIARDMVAPNSPALQAIIERYGAHILDNQGQLDRAKLRLRVFDDDDERTWLNGLLHPMIRKHMLKQAREARSEYAIMVVPLLVENSLTQMVNRILVVDVDPETQITRTMARDKVTREQVQAILDAQASRQDRLTLADDVIANEQTMEQLTLTVEQLHQSYLQAARQYQLTQE</sequence>
<comment type="caution">
    <text evidence="10">The sequence shown here is derived from an EMBL/GenBank/DDBJ whole genome shotgun (WGS) entry which is preliminary data.</text>
</comment>
<dbReference type="Pfam" id="PF01121">
    <property type="entry name" value="CoaE"/>
    <property type="match status" value="1"/>
</dbReference>
<dbReference type="CDD" id="cd02022">
    <property type="entry name" value="DPCK"/>
    <property type="match status" value="1"/>
</dbReference>
<evidence type="ECO:0000256" key="5">
    <source>
        <dbReference type="ARBA" id="ARBA00022777"/>
    </source>
</evidence>
<comment type="pathway">
    <text evidence="8">Cofactor biosynthesis; coenzyme A biosynthesis; CoA from (R)-pantothenate: step 5/5.</text>
</comment>
<keyword evidence="2 8" id="KW-0963">Cytoplasm</keyword>
<evidence type="ECO:0000256" key="3">
    <source>
        <dbReference type="ARBA" id="ARBA00022679"/>
    </source>
</evidence>
<keyword evidence="11" id="KW-1185">Reference proteome</keyword>
<dbReference type="InterPro" id="IPR027417">
    <property type="entry name" value="P-loop_NTPase"/>
</dbReference>
<dbReference type="NCBIfam" id="TIGR00152">
    <property type="entry name" value="dephospho-CoA kinase"/>
    <property type="match status" value="1"/>
</dbReference>
<evidence type="ECO:0000256" key="1">
    <source>
        <dbReference type="ARBA" id="ARBA00009018"/>
    </source>
</evidence>
<evidence type="ECO:0000313" key="11">
    <source>
        <dbReference type="Proteomes" id="UP001157439"/>
    </source>
</evidence>
<evidence type="ECO:0000256" key="4">
    <source>
        <dbReference type="ARBA" id="ARBA00022741"/>
    </source>
</evidence>
<keyword evidence="4 8" id="KW-0547">Nucleotide-binding</keyword>
<proteinExistence type="inferred from homology"/>
<comment type="function">
    <text evidence="8">Catalyzes the phosphorylation of the 3'-hydroxyl group of dephosphocoenzyme A to form coenzyme A.</text>
</comment>
<dbReference type="RefSeq" id="WP_095500118.1">
    <property type="nucleotide sequence ID" value="NZ_BSPO01000001.1"/>
</dbReference>
<dbReference type="EMBL" id="BSPO01000001">
    <property type="protein sequence ID" value="GLS82255.1"/>
    <property type="molecule type" value="Genomic_DNA"/>
</dbReference>
<reference evidence="10 11" key="1">
    <citation type="journal article" date="2014" name="Int. J. Syst. Evol. Microbiol.">
        <title>Complete genome sequence of Corynebacterium casei LMG S-19264T (=DSM 44701T), isolated from a smear-ripened cheese.</title>
        <authorList>
            <consortium name="US DOE Joint Genome Institute (JGI-PGF)"/>
            <person name="Walter F."/>
            <person name="Albersmeier A."/>
            <person name="Kalinowski J."/>
            <person name="Ruckert C."/>
        </authorList>
    </citation>
    <scope>NUCLEOTIDE SEQUENCE [LARGE SCALE GENOMIC DNA]</scope>
    <source>
        <strain evidence="10 11">NBRC 112785</strain>
    </source>
</reference>
<keyword evidence="5 8" id="KW-0418">Kinase</keyword>
<comment type="catalytic activity">
    <reaction evidence="8">
        <text>3'-dephospho-CoA + ATP = ADP + CoA + H(+)</text>
        <dbReference type="Rhea" id="RHEA:18245"/>
        <dbReference type="ChEBI" id="CHEBI:15378"/>
        <dbReference type="ChEBI" id="CHEBI:30616"/>
        <dbReference type="ChEBI" id="CHEBI:57287"/>
        <dbReference type="ChEBI" id="CHEBI:57328"/>
        <dbReference type="ChEBI" id="CHEBI:456216"/>
        <dbReference type="EC" id="2.7.1.24"/>
    </reaction>
</comment>
<dbReference type="PANTHER" id="PTHR10695">
    <property type="entry name" value="DEPHOSPHO-COA KINASE-RELATED"/>
    <property type="match status" value="1"/>
</dbReference>
<keyword evidence="3 8" id="KW-0808">Transferase</keyword>
<dbReference type="EC" id="2.7.1.24" evidence="8 9"/>
<dbReference type="PROSITE" id="PS51219">
    <property type="entry name" value="DPCK"/>
    <property type="match status" value="1"/>
</dbReference>
<accession>A0AA37TSS2</accession>
<dbReference type="HAMAP" id="MF_00376">
    <property type="entry name" value="Dephospho_CoA_kinase"/>
    <property type="match status" value="1"/>
</dbReference>